<name>A0A1I5IU47_9BACT</name>
<dbReference type="EMBL" id="FOVW01000010">
    <property type="protein sequence ID" value="SFO64037.1"/>
    <property type="molecule type" value="Genomic_DNA"/>
</dbReference>
<reference evidence="2" key="1">
    <citation type="submission" date="2016-10" db="EMBL/GenBank/DDBJ databases">
        <authorList>
            <person name="Varghese N."/>
            <person name="Submissions S."/>
        </authorList>
    </citation>
    <scope>NUCLEOTIDE SEQUENCE [LARGE SCALE GENOMIC DNA]</scope>
    <source>
        <strain evidence="2">DSM 15282</strain>
    </source>
</reference>
<evidence type="ECO:0000313" key="1">
    <source>
        <dbReference type="EMBL" id="SFO64037.1"/>
    </source>
</evidence>
<proteinExistence type="predicted"/>
<dbReference type="PROSITE" id="PS51257">
    <property type="entry name" value="PROKAR_LIPOPROTEIN"/>
    <property type="match status" value="1"/>
</dbReference>
<evidence type="ECO:0008006" key="3">
    <source>
        <dbReference type="Google" id="ProtNLM"/>
    </source>
</evidence>
<dbReference type="RefSeq" id="WP_091655154.1">
    <property type="nucleotide sequence ID" value="NZ_FOVW01000010.1"/>
</dbReference>
<protein>
    <recommendedName>
        <fullName evidence="3">Lipoprotein</fullName>
    </recommendedName>
</protein>
<keyword evidence="2" id="KW-1185">Reference proteome</keyword>
<gene>
    <name evidence="1" type="ORF">SAMN04488519_11032</name>
</gene>
<dbReference type="Proteomes" id="UP000199564">
    <property type="component" value="Unassembled WGS sequence"/>
</dbReference>
<dbReference type="STRING" id="226506.SAMN04488519_11032"/>
<evidence type="ECO:0000313" key="2">
    <source>
        <dbReference type="Proteomes" id="UP000199564"/>
    </source>
</evidence>
<dbReference type="AlphaFoldDB" id="A0A1I5IU47"/>
<organism evidence="1 2">
    <name type="scientific">Algoriphagus ornithinivorans</name>
    <dbReference type="NCBI Taxonomy" id="226506"/>
    <lineage>
        <taxon>Bacteria</taxon>
        <taxon>Pseudomonadati</taxon>
        <taxon>Bacteroidota</taxon>
        <taxon>Cytophagia</taxon>
        <taxon>Cytophagales</taxon>
        <taxon>Cyclobacteriaceae</taxon>
        <taxon>Algoriphagus</taxon>
    </lineage>
</organism>
<accession>A0A1I5IU47</accession>
<sequence length="166" mass="19041">MRKLLSLIFIFSVLACKSKVNIPEGKQEEVLEVPSESTPEILILSLRINSKDSVKIINTLTNVGRLRGNLDTPLDYIEEDLRVSFLSKDGNVCAQKIIPNPLMKRYEYAAGDSLNILTSKSEEVEQAEFYVRIQWDECFELVSVDKFYSGEWRNLNLLQLDKPKIQ</sequence>